<dbReference type="CDD" id="cd00429">
    <property type="entry name" value="RPE"/>
    <property type="match status" value="1"/>
</dbReference>
<reference evidence="13" key="3">
    <citation type="submission" date="2022-12" db="EMBL/GenBank/DDBJ databases">
        <title>Genome of R. gnavus strain RSHDN_120.</title>
        <authorList>
            <person name="Abdugheni R."/>
        </authorList>
    </citation>
    <scope>NUCLEOTIDE SEQUENCE</scope>
    <source>
        <strain evidence="13">RSHDN_120</strain>
    </source>
</reference>
<dbReference type="Proteomes" id="UP001149331">
    <property type="component" value="Unassembled WGS sequence"/>
</dbReference>
<dbReference type="NCBIfam" id="NF004076">
    <property type="entry name" value="PRK05581.1-4"/>
    <property type="match status" value="1"/>
</dbReference>
<dbReference type="PANTHER" id="PTHR11749">
    <property type="entry name" value="RIBULOSE-5-PHOSPHATE-3-EPIMERASE"/>
    <property type="match status" value="1"/>
</dbReference>
<dbReference type="RefSeq" id="WP_039959419.1">
    <property type="nucleotide sequence ID" value="NZ_BAABXJ010000001.1"/>
</dbReference>
<dbReference type="GO" id="GO:0006163">
    <property type="term" value="P:purine nucleotide metabolic process"/>
    <property type="evidence" value="ECO:0007669"/>
    <property type="project" value="UniProtKB-ARBA"/>
</dbReference>
<comment type="cofactor">
    <cofactor evidence="2">
        <name>Zn(2+)</name>
        <dbReference type="ChEBI" id="CHEBI:29105"/>
    </cofactor>
</comment>
<dbReference type="GO" id="GO:0005975">
    <property type="term" value="P:carbohydrate metabolic process"/>
    <property type="evidence" value="ECO:0007669"/>
    <property type="project" value="InterPro"/>
</dbReference>
<dbReference type="EMBL" id="JAQMLA010000040">
    <property type="protein sequence ID" value="MDB8687514.1"/>
    <property type="molecule type" value="Genomic_DNA"/>
</dbReference>
<dbReference type="Proteomes" id="UP000285697">
    <property type="component" value="Unassembled WGS sequence"/>
</dbReference>
<dbReference type="InterPro" id="IPR000056">
    <property type="entry name" value="Ribul_P_3_epim-like"/>
</dbReference>
<dbReference type="AlphaFoldDB" id="A0A396G4K6"/>
<comment type="cofactor">
    <cofactor evidence="1">
        <name>Mn(2+)</name>
        <dbReference type="ChEBI" id="CHEBI:29035"/>
    </cofactor>
</comment>
<dbReference type="Proteomes" id="UP000283981">
    <property type="component" value="Unassembled WGS sequence"/>
</dbReference>
<evidence type="ECO:0000256" key="2">
    <source>
        <dbReference type="ARBA" id="ARBA00001947"/>
    </source>
</evidence>
<evidence type="ECO:0000256" key="1">
    <source>
        <dbReference type="ARBA" id="ARBA00001936"/>
    </source>
</evidence>
<dbReference type="Pfam" id="PF00834">
    <property type="entry name" value="Ribul_P_3_epim"/>
    <property type="match status" value="1"/>
</dbReference>
<reference evidence="11" key="2">
    <citation type="submission" date="2021-10" db="EMBL/GenBank/DDBJ databases">
        <title>Collection of gut derived symbiotic bacterial strains cultured from healthy donors.</title>
        <authorList>
            <person name="Lin H."/>
            <person name="Littmann E."/>
            <person name="Claire K."/>
            <person name="Pamer E."/>
        </authorList>
    </citation>
    <scope>NUCLEOTIDE SEQUENCE</scope>
    <source>
        <strain evidence="11">MSK.23.18</strain>
    </source>
</reference>
<keyword evidence="9 14" id="KW-0413">Isomerase</keyword>
<dbReference type="GO" id="GO:0046872">
    <property type="term" value="F:metal ion binding"/>
    <property type="evidence" value="ECO:0007669"/>
    <property type="project" value="UniProtKB-KW"/>
</dbReference>
<dbReference type="EMBL" id="QRLN01000011">
    <property type="protein sequence ID" value="RHJ11578.1"/>
    <property type="molecule type" value="Genomic_DNA"/>
</dbReference>
<sequence>MEKLLCPSLLNLSMDYLKDEIMRLDVSGADILHIDVMDGHYVPNFGMSFQDIETIRKNTSLKLDVHMMMYNPGRYIERYAEFGADIIYIHPDSETIPTETLCRIRKLGKAPGIVINPGISLDSIQELLSLVDYVLVMTVNPGFAGRDYLHFVEPKIEQLLKLRQRYKFHIVIDGGVTWEILERLWKKGVEGFVLGKQILFEKNEDYRTIIQKVRNI</sequence>
<evidence type="ECO:0000256" key="8">
    <source>
        <dbReference type="ARBA" id="ARBA00023211"/>
    </source>
</evidence>
<dbReference type="EMBL" id="JAPZEG010000025">
    <property type="protein sequence ID" value="MDE1204871.1"/>
    <property type="molecule type" value="Genomic_DNA"/>
</dbReference>
<dbReference type="EMBL" id="QRIS01000032">
    <property type="protein sequence ID" value="RHG80274.1"/>
    <property type="molecule type" value="Genomic_DNA"/>
</dbReference>
<evidence type="ECO:0000313" key="15">
    <source>
        <dbReference type="EMBL" id="RHG15370.1"/>
    </source>
</evidence>
<comment type="cofactor">
    <cofactor evidence="3">
        <name>Fe(2+)</name>
        <dbReference type="ChEBI" id="CHEBI:29033"/>
    </cofactor>
</comment>
<keyword evidence="7" id="KW-0408">Iron</keyword>
<evidence type="ECO:0000313" key="12">
    <source>
        <dbReference type="EMBL" id="MDB8687514.1"/>
    </source>
</evidence>
<evidence type="ECO:0000313" key="20">
    <source>
        <dbReference type="Proteomes" id="UP000283992"/>
    </source>
</evidence>
<dbReference type="InterPro" id="IPR011060">
    <property type="entry name" value="RibuloseP-bd_barrel"/>
</dbReference>
<evidence type="ECO:0000256" key="5">
    <source>
        <dbReference type="ARBA" id="ARBA00022723"/>
    </source>
</evidence>
<evidence type="ECO:0000256" key="4">
    <source>
        <dbReference type="ARBA" id="ARBA00011738"/>
    </source>
</evidence>
<dbReference type="EMBL" id="QRIA01000025">
    <property type="protein sequence ID" value="RHG15370.1"/>
    <property type="molecule type" value="Genomic_DNA"/>
</dbReference>
<evidence type="ECO:0000256" key="6">
    <source>
        <dbReference type="ARBA" id="ARBA00022833"/>
    </source>
</evidence>
<evidence type="ECO:0000313" key="19">
    <source>
        <dbReference type="Proteomes" id="UP000283981"/>
    </source>
</evidence>
<dbReference type="GO" id="GO:0046496">
    <property type="term" value="P:nicotinamide nucleotide metabolic process"/>
    <property type="evidence" value="ECO:0007669"/>
    <property type="project" value="UniProtKB-ARBA"/>
</dbReference>
<dbReference type="Proteomes" id="UP001297370">
    <property type="component" value="Unassembled WGS sequence"/>
</dbReference>
<reference evidence="12" key="4">
    <citation type="submission" date="2023-01" db="EMBL/GenBank/DDBJ databases">
        <title>Human gut microbiome strain richness.</title>
        <authorList>
            <person name="Chen-Liaw A."/>
        </authorList>
    </citation>
    <scope>NUCLEOTIDE SEQUENCE</scope>
    <source>
        <strain evidence="12">RTP21484st1_H11_RTP21484_190118</strain>
    </source>
</reference>
<dbReference type="Gene3D" id="3.20.20.70">
    <property type="entry name" value="Aldolase class I"/>
    <property type="match status" value="1"/>
</dbReference>
<evidence type="ECO:0000313" key="17">
    <source>
        <dbReference type="EMBL" id="RHJ11578.1"/>
    </source>
</evidence>
<keyword evidence="8" id="KW-0464">Manganese</keyword>
<dbReference type="SUPFAM" id="SSF51366">
    <property type="entry name" value="Ribulose-phoshate binding barrel"/>
    <property type="match status" value="1"/>
</dbReference>
<keyword evidence="5" id="KW-0479">Metal-binding</keyword>
<evidence type="ECO:0000256" key="7">
    <source>
        <dbReference type="ARBA" id="ARBA00023004"/>
    </source>
</evidence>
<evidence type="ECO:0000313" key="11">
    <source>
        <dbReference type="EMBL" id="MCB5620515.1"/>
    </source>
</evidence>
<dbReference type="FunFam" id="3.20.20.70:FF:000191">
    <property type="entry name" value="ribulose-phosphate 3-epimerase isoform X2"/>
    <property type="match status" value="1"/>
</dbReference>
<dbReference type="Proteomes" id="UP000283992">
    <property type="component" value="Unassembled WGS sequence"/>
</dbReference>
<dbReference type="EC" id="5.1.3.1" evidence="14"/>
<protein>
    <submittedName>
        <fullName evidence="14">Ribulose-phosphate 3-epimerase</fullName>
        <ecNumber evidence="14">5.1.3.1</ecNumber>
    </submittedName>
</protein>
<dbReference type="GO" id="GO:0004750">
    <property type="term" value="F:D-ribulose-phosphate 3-epimerase activity"/>
    <property type="evidence" value="ECO:0007669"/>
    <property type="project" value="UniProtKB-EC"/>
</dbReference>
<keyword evidence="10" id="KW-0119">Carbohydrate metabolism</keyword>
<evidence type="ECO:0000313" key="18">
    <source>
        <dbReference type="Proteomes" id="UP000283834"/>
    </source>
</evidence>
<proteinExistence type="predicted"/>
<comment type="subunit">
    <text evidence="4">Homodimer.</text>
</comment>
<evidence type="ECO:0000313" key="13">
    <source>
        <dbReference type="EMBL" id="MDE1204871.1"/>
    </source>
</evidence>
<dbReference type="EMBL" id="QRWQ01000021">
    <property type="protein sequence ID" value="RGT36197.1"/>
    <property type="molecule type" value="Genomic_DNA"/>
</dbReference>
<organism evidence="14 18">
    <name type="scientific">Mediterraneibacter gnavus</name>
    <name type="common">Ruminococcus gnavus</name>
    <dbReference type="NCBI Taxonomy" id="33038"/>
    <lineage>
        <taxon>Bacteria</taxon>
        <taxon>Bacillati</taxon>
        <taxon>Bacillota</taxon>
        <taxon>Clostridia</taxon>
        <taxon>Lachnospirales</taxon>
        <taxon>Lachnospiraceae</taxon>
        <taxon>Mediterraneibacter</taxon>
    </lineage>
</organism>
<evidence type="ECO:0000313" key="14">
    <source>
        <dbReference type="EMBL" id="RGT36197.1"/>
    </source>
</evidence>
<dbReference type="GO" id="GO:1901135">
    <property type="term" value="P:carbohydrate derivative metabolic process"/>
    <property type="evidence" value="ECO:0007669"/>
    <property type="project" value="UniProtKB-ARBA"/>
</dbReference>
<evidence type="ECO:0000256" key="3">
    <source>
        <dbReference type="ARBA" id="ARBA00001954"/>
    </source>
</evidence>
<evidence type="ECO:0000313" key="21">
    <source>
        <dbReference type="Proteomes" id="UP000285697"/>
    </source>
</evidence>
<dbReference type="GO" id="GO:0006091">
    <property type="term" value="P:generation of precursor metabolites and energy"/>
    <property type="evidence" value="ECO:0007669"/>
    <property type="project" value="UniProtKB-ARBA"/>
</dbReference>
<gene>
    <name evidence="17" type="ORF">DW142_09595</name>
    <name evidence="16" type="ORF">DW243_15265</name>
    <name evidence="15" type="ORF">DW270_13925</name>
    <name evidence="14" type="ORF">DWX36_14995</name>
    <name evidence="11" type="ORF">LIQ08_15345</name>
    <name evidence="13" type="ORF">O4N78_15115</name>
    <name evidence="12" type="ORF">PNW85_12690</name>
</gene>
<reference evidence="18 19" key="1">
    <citation type="submission" date="2018-08" db="EMBL/GenBank/DDBJ databases">
        <title>A genome reference for cultivated species of the human gut microbiota.</title>
        <authorList>
            <person name="Zou Y."/>
            <person name="Xue W."/>
            <person name="Luo G."/>
        </authorList>
    </citation>
    <scope>NUCLEOTIDE SEQUENCE [LARGE SCALE GENOMIC DNA]</scope>
    <source>
        <strain evidence="14 18">AF19-16AC</strain>
        <strain evidence="17 20">AM12-54</strain>
        <strain evidence="16 19">AM21-18</strain>
        <strain evidence="15 21">AM22-7AC</strain>
    </source>
</reference>
<name>A0A396G4K6_MEDGN</name>
<evidence type="ECO:0000256" key="9">
    <source>
        <dbReference type="ARBA" id="ARBA00023235"/>
    </source>
</evidence>
<dbReference type="EMBL" id="JAJBOM010000027">
    <property type="protein sequence ID" value="MCB5620515.1"/>
    <property type="molecule type" value="Genomic_DNA"/>
</dbReference>
<keyword evidence="6" id="KW-0862">Zinc</keyword>
<dbReference type="Proteomes" id="UP001212160">
    <property type="component" value="Unassembled WGS sequence"/>
</dbReference>
<dbReference type="InterPro" id="IPR013785">
    <property type="entry name" value="Aldolase_TIM"/>
</dbReference>
<evidence type="ECO:0000313" key="16">
    <source>
        <dbReference type="EMBL" id="RHG80274.1"/>
    </source>
</evidence>
<comment type="caution">
    <text evidence="14">The sequence shown here is derived from an EMBL/GenBank/DDBJ whole genome shotgun (WGS) entry which is preliminary data.</text>
</comment>
<dbReference type="Proteomes" id="UP000283834">
    <property type="component" value="Unassembled WGS sequence"/>
</dbReference>
<dbReference type="GeneID" id="57434234"/>
<evidence type="ECO:0000256" key="10">
    <source>
        <dbReference type="ARBA" id="ARBA00023277"/>
    </source>
</evidence>
<accession>A0A396G4K6</accession>